<proteinExistence type="predicted"/>
<feature type="compositionally biased region" description="Polar residues" evidence="1">
    <location>
        <begin position="84"/>
        <end position="105"/>
    </location>
</feature>
<feature type="transmembrane region" description="Helical" evidence="2">
    <location>
        <begin position="797"/>
        <end position="823"/>
    </location>
</feature>
<keyword evidence="4" id="KW-1185">Reference proteome</keyword>
<feature type="transmembrane region" description="Helical" evidence="2">
    <location>
        <begin position="477"/>
        <end position="500"/>
    </location>
</feature>
<evidence type="ECO:0000313" key="3">
    <source>
        <dbReference type="EMBL" id="TFD66301.1"/>
    </source>
</evidence>
<dbReference type="AlphaFoldDB" id="A0A4R9AMQ8"/>
<reference evidence="3 4" key="1">
    <citation type="submission" date="2019-03" db="EMBL/GenBank/DDBJ databases">
        <title>Genomics of glacier-inhabiting Cryobacterium strains.</title>
        <authorList>
            <person name="Liu Q."/>
            <person name="Xin Y.-H."/>
        </authorList>
    </citation>
    <scope>NUCLEOTIDE SEQUENCE [LARGE SCALE GENOMIC DNA]</scope>
    <source>
        <strain evidence="3 4">Sr36</strain>
    </source>
</reference>
<organism evidence="3 4">
    <name type="scientific">Cryobacterium ruanii</name>
    <dbReference type="NCBI Taxonomy" id="1259197"/>
    <lineage>
        <taxon>Bacteria</taxon>
        <taxon>Bacillati</taxon>
        <taxon>Actinomycetota</taxon>
        <taxon>Actinomycetes</taxon>
        <taxon>Micrococcales</taxon>
        <taxon>Microbacteriaceae</taxon>
        <taxon>Cryobacterium</taxon>
    </lineage>
</organism>
<feature type="transmembrane region" description="Helical" evidence="2">
    <location>
        <begin position="529"/>
        <end position="549"/>
    </location>
</feature>
<feature type="transmembrane region" description="Helical" evidence="2">
    <location>
        <begin position="339"/>
        <end position="369"/>
    </location>
</feature>
<dbReference type="PANTHER" id="PTHR30572:SF4">
    <property type="entry name" value="ABC TRANSPORTER PERMEASE YTRF"/>
    <property type="match status" value="1"/>
</dbReference>
<dbReference type="PANTHER" id="PTHR30572">
    <property type="entry name" value="MEMBRANE COMPONENT OF TRANSPORTER-RELATED"/>
    <property type="match status" value="1"/>
</dbReference>
<feature type="transmembrane region" description="Helical" evidence="2">
    <location>
        <begin position="844"/>
        <end position="869"/>
    </location>
</feature>
<feature type="region of interest" description="Disordered" evidence="1">
    <location>
        <begin position="78"/>
        <end position="110"/>
    </location>
</feature>
<evidence type="ECO:0000256" key="2">
    <source>
        <dbReference type="SAM" id="Phobius"/>
    </source>
</evidence>
<feature type="transmembrane region" description="Helical" evidence="2">
    <location>
        <begin position="437"/>
        <end position="457"/>
    </location>
</feature>
<dbReference type="OrthoDB" id="5089158at2"/>
<dbReference type="Proteomes" id="UP000298154">
    <property type="component" value="Unassembled WGS sequence"/>
</dbReference>
<dbReference type="GO" id="GO:0022857">
    <property type="term" value="F:transmembrane transporter activity"/>
    <property type="evidence" value="ECO:0007669"/>
    <property type="project" value="TreeGrafter"/>
</dbReference>
<keyword evidence="2" id="KW-1133">Transmembrane helix</keyword>
<feature type="transmembrane region" description="Helical" evidence="2">
    <location>
        <begin position="889"/>
        <end position="910"/>
    </location>
</feature>
<name>A0A4R9AMQ8_9MICO</name>
<keyword evidence="2" id="KW-0472">Membrane</keyword>
<feature type="transmembrane region" description="Helical" evidence="2">
    <location>
        <begin position="291"/>
        <end position="318"/>
    </location>
</feature>
<evidence type="ECO:0000313" key="4">
    <source>
        <dbReference type="Proteomes" id="UP000298154"/>
    </source>
</evidence>
<protein>
    <submittedName>
        <fullName evidence="3">ABC transporter permease</fullName>
    </submittedName>
</protein>
<keyword evidence="2" id="KW-0812">Transmembrane</keyword>
<gene>
    <name evidence="3" type="ORF">E3T47_07265</name>
</gene>
<dbReference type="EMBL" id="SOHK01000012">
    <property type="protein sequence ID" value="TFD66301.1"/>
    <property type="molecule type" value="Genomic_DNA"/>
</dbReference>
<comment type="caution">
    <text evidence="3">The sequence shown here is derived from an EMBL/GenBank/DDBJ whole genome shotgun (WGS) entry which is preliminary data.</text>
</comment>
<feature type="transmembrane region" description="Helical" evidence="2">
    <location>
        <begin position="389"/>
        <end position="411"/>
    </location>
</feature>
<dbReference type="GO" id="GO:0005886">
    <property type="term" value="C:plasma membrane"/>
    <property type="evidence" value="ECO:0007669"/>
    <property type="project" value="TreeGrafter"/>
</dbReference>
<dbReference type="RefSeq" id="WP_134551456.1">
    <property type="nucleotide sequence ID" value="NZ_SOHK01000012.1"/>
</dbReference>
<accession>A0A4R9AMQ8</accession>
<dbReference type="InterPro" id="IPR050250">
    <property type="entry name" value="Macrolide_Exporter_MacB"/>
</dbReference>
<sequence length="924" mass="94718">MNVATGAGRNRASVLVAFRLARRMAVQNIGRSVLVVALIAIPVLGMTGIATLEASNNATPAEQVRFRLGQTVAEITAYSPPDKTLTQDPTDPSQTASSTDNTGTPTGYEAGAALLDPTTYAPSGDKLLTIQHTTVTATTAHGVGYIPAVQGEPWNPAFTGKWDIVDGRAPQNDREVMVSPGALTRLGENIGGQLLITAPETKTFTIVGTLQSAALTTDADAVYGMSSVFNGVTPTVDLSGTEFYIPTGTVDLTTMEEINQKGGVVYSRDLVLNPPATADSSPWATSATPNYLIYTMLALLGCFALFEVCLLAGAAFAVNASQQQVALAVLASVGADRKTIFRVMTFGGVGLGLIGSLVGVGAGLGVTAIALRVVAAGQATRFPGFHVDLAALIGIVVLATFAGWAAAAVPARSASRPDVVRALRGARRPVIPTHRRPLLGGVLIAVGAVVSIVGGVMTVTGATPVHGLQNITLLQAGIALVVVGPVTMQIGAILIAPLLLRMSARLVSRFGAGARLGSRDAARNTARSVPTVSAIMSTVFIAAFAMSLLGGAQQLTTSTYGYSLPVDSARVTLYGGSSTTSAYVLENVAPAVKDAMRSSFGTSNVVTLSSSESPLRLNNSGSEATITLPTPRVLASTACTQDPTCYSSALETVGGYAGDKIWVGSESDLSAILGQPVNAAAAASLRSGGAVALYSSLVQNGHATFDWSTNDTSNVTKTIQVPAVVQSTKHPVDFPIFITPSTATSLGITFRPTAVFAQFQSAPTTNQKDALQQALQGIGSGQLVAQIETGPPVFAGAAGWALVAAAGVLALGASAIAISLARAEGRRDDDVLTSMGAPPRLRRLFAFWHGILLAGTGSIIGVVFGVVPAAALSLETSQAAAVVPFAPPWAQLALTAVGIPLFIATGAFITTRSHSRGGRRPTVL</sequence>
<feature type="transmembrane region" description="Helical" evidence="2">
    <location>
        <begin position="32"/>
        <end position="52"/>
    </location>
</feature>
<evidence type="ECO:0000256" key="1">
    <source>
        <dbReference type="SAM" id="MobiDB-lite"/>
    </source>
</evidence>